<keyword evidence="1" id="KW-1133">Transmembrane helix</keyword>
<dbReference type="Gene3D" id="3.40.50.11350">
    <property type="match status" value="1"/>
</dbReference>
<dbReference type="EMBL" id="CAJNOM010000104">
    <property type="protein sequence ID" value="CAF1055264.1"/>
    <property type="molecule type" value="Genomic_DNA"/>
</dbReference>
<dbReference type="Proteomes" id="UP000663832">
    <property type="component" value="Unassembled WGS sequence"/>
</dbReference>
<keyword evidence="5" id="KW-1185">Reference proteome</keyword>
<evidence type="ECO:0000313" key="5">
    <source>
        <dbReference type="Proteomes" id="UP000663832"/>
    </source>
</evidence>
<keyword evidence="1" id="KW-0812">Transmembrane</keyword>
<name>A0A814KWP6_9BILA</name>
<evidence type="ECO:0000313" key="2">
    <source>
        <dbReference type="EMBL" id="CAF1055264.1"/>
    </source>
</evidence>
<proteinExistence type="predicted"/>
<accession>A0A814KWP6</accession>
<protein>
    <submittedName>
        <fullName evidence="2">Uncharacterized protein</fullName>
    </submittedName>
</protein>
<comment type="caution">
    <text evidence="2">The sequence shown here is derived from an EMBL/GenBank/DDBJ whole genome shotgun (WGS) entry which is preliminary data.</text>
</comment>
<reference evidence="2" key="1">
    <citation type="submission" date="2021-02" db="EMBL/GenBank/DDBJ databases">
        <authorList>
            <person name="Nowell W R."/>
        </authorList>
    </citation>
    <scope>NUCLEOTIDE SEQUENCE</scope>
</reference>
<dbReference type="OrthoDB" id="428346at2759"/>
<sequence length="406" mass="47940">MLRRYFSINRLCSINLCILIFVSVLFYNKSINEKKSLNFLIINQSSEKSVFQSRLNQRLFYFGQQFPHINISKLLHIQTTSSQTLTYFCSKYCGGWGDRIRGITSTYILAVLLQRRFVIDMQYPCNLTHFLLPNLVDWIPKYHIYEQKNYLKLDPMHKYGIELYSNISSGNLMEIWSKYENIYLTANSDYITPALKNPFFQLIKSQINIQSNESTQEILFPLIFELLFEPTSIVINQLDKLFSKSSLSYNQSIICMHIRIGQNPTVPKDAKLPFRTSIVLDMLKFIDKNLNQSYSSIFITTDSYEVQQNIYKHYGNDRMLSIPGPIVHIDRYNSKKESYETLYNGFLKVILEFYFLGECDTLLRSRSGFSEWASYRRLNKYSNLYLYCRGIHQITGPKWRRPYNIC</sequence>
<dbReference type="AlphaFoldDB" id="A0A814KWP6"/>
<keyword evidence="1" id="KW-0472">Membrane</keyword>
<dbReference type="EMBL" id="CAJNOM010002264">
    <property type="protein sequence ID" value="CAF1629798.1"/>
    <property type="molecule type" value="Genomic_DNA"/>
</dbReference>
<dbReference type="EMBL" id="CAJNOI010001936">
    <property type="protein sequence ID" value="CAF1448295.1"/>
    <property type="molecule type" value="Genomic_DNA"/>
</dbReference>
<evidence type="ECO:0000313" key="3">
    <source>
        <dbReference type="EMBL" id="CAF1448295.1"/>
    </source>
</evidence>
<dbReference type="Proteomes" id="UP000663877">
    <property type="component" value="Unassembled WGS sequence"/>
</dbReference>
<evidence type="ECO:0000256" key="1">
    <source>
        <dbReference type="SAM" id="Phobius"/>
    </source>
</evidence>
<evidence type="ECO:0000313" key="4">
    <source>
        <dbReference type="EMBL" id="CAF1629798.1"/>
    </source>
</evidence>
<gene>
    <name evidence="3" type="ORF">BJG266_LOCUS40283</name>
    <name evidence="2" type="ORF">QVE165_LOCUS17845</name>
    <name evidence="4" type="ORF">QVE165_LOCUS57162</name>
</gene>
<organism evidence="2 5">
    <name type="scientific">Adineta steineri</name>
    <dbReference type="NCBI Taxonomy" id="433720"/>
    <lineage>
        <taxon>Eukaryota</taxon>
        <taxon>Metazoa</taxon>
        <taxon>Spiralia</taxon>
        <taxon>Gnathifera</taxon>
        <taxon>Rotifera</taxon>
        <taxon>Eurotatoria</taxon>
        <taxon>Bdelloidea</taxon>
        <taxon>Adinetida</taxon>
        <taxon>Adinetidae</taxon>
        <taxon>Adineta</taxon>
    </lineage>
</organism>
<feature type="transmembrane region" description="Helical" evidence="1">
    <location>
        <begin position="7"/>
        <end position="27"/>
    </location>
</feature>